<evidence type="ECO:0000256" key="10">
    <source>
        <dbReference type="ARBA" id="ARBA00048679"/>
    </source>
</evidence>
<evidence type="ECO:0000259" key="12">
    <source>
        <dbReference type="PROSITE" id="PS50003"/>
    </source>
</evidence>
<dbReference type="Gene3D" id="3.90.810.10">
    <property type="entry name" value="CRIB domain"/>
    <property type="match status" value="1"/>
</dbReference>
<dbReference type="PANTHER" id="PTHR45832">
    <property type="entry name" value="SERINE/THREONINE-PROTEIN KINASE SAMKA-RELATED-RELATED"/>
    <property type="match status" value="1"/>
</dbReference>
<dbReference type="FunFam" id="1.10.510.10:FF:000768">
    <property type="entry name" value="Non-specific serine/threonine protein kinase"/>
    <property type="match status" value="1"/>
</dbReference>
<dbReference type="InterPro" id="IPR008271">
    <property type="entry name" value="Ser/Thr_kinase_AS"/>
</dbReference>
<dbReference type="SMART" id="SM00220">
    <property type="entry name" value="S_TKc"/>
    <property type="match status" value="1"/>
</dbReference>
<feature type="compositionally biased region" description="Polar residues" evidence="11">
    <location>
        <begin position="905"/>
        <end position="921"/>
    </location>
</feature>
<keyword evidence="4" id="KW-0808">Transferase</keyword>
<evidence type="ECO:0000256" key="5">
    <source>
        <dbReference type="ARBA" id="ARBA00022723"/>
    </source>
</evidence>
<keyword evidence="15" id="KW-1185">Reference proteome</keyword>
<accession>A0A815R979</accession>
<dbReference type="PROSITE" id="PS50003">
    <property type="entry name" value="PH_DOMAIN"/>
    <property type="match status" value="1"/>
</dbReference>
<comment type="caution">
    <text evidence="14">The sequence shown here is derived from an EMBL/GenBank/DDBJ whole genome shotgun (WGS) entry which is preliminary data.</text>
</comment>
<feature type="region of interest" description="Disordered" evidence="11">
    <location>
        <begin position="881"/>
        <end position="921"/>
    </location>
</feature>
<dbReference type="SMART" id="SM00233">
    <property type="entry name" value="PH"/>
    <property type="match status" value="1"/>
</dbReference>
<dbReference type="Gene3D" id="3.30.200.20">
    <property type="entry name" value="Phosphorylase Kinase, domain 1"/>
    <property type="match status" value="1"/>
</dbReference>
<feature type="region of interest" description="Disordered" evidence="11">
    <location>
        <begin position="94"/>
        <end position="217"/>
    </location>
</feature>
<evidence type="ECO:0000256" key="4">
    <source>
        <dbReference type="ARBA" id="ARBA00022679"/>
    </source>
</evidence>
<evidence type="ECO:0000256" key="7">
    <source>
        <dbReference type="ARBA" id="ARBA00022840"/>
    </source>
</evidence>
<feature type="domain" description="PH" evidence="12">
    <location>
        <begin position="653"/>
        <end position="750"/>
    </location>
</feature>
<keyword evidence="8" id="KW-0460">Magnesium</keyword>
<feature type="compositionally biased region" description="Polar residues" evidence="11">
    <location>
        <begin position="767"/>
        <end position="788"/>
    </location>
</feature>
<feature type="region of interest" description="Disordered" evidence="11">
    <location>
        <begin position="1499"/>
        <end position="1535"/>
    </location>
</feature>
<dbReference type="EMBL" id="CAJNOR010004087">
    <property type="protein sequence ID" value="CAF1474085.1"/>
    <property type="molecule type" value="Genomic_DNA"/>
</dbReference>
<feature type="region of interest" description="Disordered" evidence="11">
    <location>
        <begin position="767"/>
        <end position="794"/>
    </location>
</feature>
<dbReference type="SUPFAM" id="SSF50729">
    <property type="entry name" value="PH domain-like"/>
    <property type="match status" value="1"/>
</dbReference>
<evidence type="ECO:0000256" key="1">
    <source>
        <dbReference type="ARBA" id="ARBA00001946"/>
    </source>
</evidence>
<dbReference type="InterPro" id="IPR036936">
    <property type="entry name" value="CRIB_dom_sf"/>
</dbReference>
<dbReference type="InterPro" id="IPR000719">
    <property type="entry name" value="Prot_kinase_dom"/>
</dbReference>
<organism evidence="14 15">
    <name type="scientific">Adineta ricciae</name>
    <name type="common">Rotifer</name>
    <dbReference type="NCBI Taxonomy" id="249248"/>
    <lineage>
        <taxon>Eukaryota</taxon>
        <taxon>Metazoa</taxon>
        <taxon>Spiralia</taxon>
        <taxon>Gnathifera</taxon>
        <taxon>Rotifera</taxon>
        <taxon>Eurotatoria</taxon>
        <taxon>Bdelloidea</taxon>
        <taxon>Adinetida</taxon>
        <taxon>Adinetidae</taxon>
        <taxon>Adineta</taxon>
    </lineage>
</organism>
<dbReference type="InterPro" id="IPR051931">
    <property type="entry name" value="PAK3-like"/>
</dbReference>
<dbReference type="PROSITE" id="PS00108">
    <property type="entry name" value="PROTEIN_KINASE_ST"/>
    <property type="match status" value="1"/>
</dbReference>
<evidence type="ECO:0000256" key="3">
    <source>
        <dbReference type="ARBA" id="ARBA00012513"/>
    </source>
</evidence>
<feature type="compositionally biased region" description="Basic and acidic residues" evidence="11">
    <location>
        <begin position="114"/>
        <end position="131"/>
    </location>
</feature>
<dbReference type="InterPro" id="IPR011993">
    <property type="entry name" value="PH-like_dom_sf"/>
</dbReference>
<keyword evidence="7" id="KW-0067">ATP-binding</keyword>
<comment type="catalytic activity">
    <reaction evidence="10">
        <text>L-seryl-[protein] + ATP = O-phospho-L-seryl-[protein] + ADP + H(+)</text>
        <dbReference type="Rhea" id="RHEA:17989"/>
        <dbReference type="Rhea" id="RHEA-COMP:9863"/>
        <dbReference type="Rhea" id="RHEA-COMP:11604"/>
        <dbReference type="ChEBI" id="CHEBI:15378"/>
        <dbReference type="ChEBI" id="CHEBI:29999"/>
        <dbReference type="ChEBI" id="CHEBI:30616"/>
        <dbReference type="ChEBI" id="CHEBI:83421"/>
        <dbReference type="ChEBI" id="CHEBI:456216"/>
        <dbReference type="EC" id="2.7.11.1"/>
    </reaction>
</comment>
<evidence type="ECO:0000313" key="14">
    <source>
        <dbReference type="EMBL" id="CAF1474085.1"/>
    </source>
</evidence>
<dbReference type="InterPro" id="IPR000095">
    <property type="entry name" value="CRIB_dom"/>
</dbReference>
<dbReference type="SMART" id="SM00285">
    <property type="entry name" value="PBD"/>
    <property type="match status" value="1"/>
</dbReference>
<comment type="cofactor">
    <cofactor evidence="1">
        <name>Mg(2+)</name>
        <dbReference type="ChEBI" id="CHEBI:18420"/>
    </cofactor>
</comment>
<evidence type="ECO:0000256" key="11">
    <source>
        <dbReference type="SAM" id="MobiDB-lite"/>
    </source>
</evidence>
<evidence type="ECO:0000313" key="15">
    <source>
        <dbReference type="Proteomes" id="UP000663828"/>
    </source>
</evidence>
<evidence type="ECO:0000256" key="8">
    <source>
        <dbReference type="ARBA" id="ARBA00022842"/>
    </source>
</evidence>
<reference evidence="14" key="1">
    <citation type="submission" date="2021-02" db="EMBL/GenBank/DDBJ databases">
        <authorList>
            <person name="Nowell W R."/>
        </authorList>
    </citation>
    <scope>NUCLEOTIDE SEQUENCE</scope>
</reference>
<dbReference type="EC" id="2.7.11.1" evidence="3"/>
<name>A0A815R979_ADIRI</name>
<evidence type="ECO:0000256" key="6">
    <source>
        <dbReference type="ARBA" id="ARBA00022741"/>
    </source>
</evidence>
<dbReference type="GO" id="GO:0005524">
    <property type="term" value="F:ATP binding"/>
    <property type="evidence" value="ECO:0007669"/>
    <property type="project" value="UniProtKB-KW"/>
</dbReference>
<gene>
    <name evidence="14" type="ORF">XAT740_LOCUS38155</name>
</gene>
<dbReference type="InterPro" id="IPR001849">
    <property type="entry name" value="PH_domain"/>
</dbReference>
<feature type="compositionally biased region" description="Low complexity" evidence="11">
    <location>
        <begin position="194"/>
        <end position="215"/>
    </location>
</feature>
<dbReference type="PROSITE" id="PS50011">
    <property type="entry name" value="PROTEIN_KINASE_DOM"/>
    <property type="match status" value="1"/>
</dbReference>
<keyword evidence="6" id="KW-0547">Nucleotide-binding</keyword>
<protein>
    <recommendedName>
        <fullName evidence="3">non-specific serine/threonine protein kinase</fullName>
        <ecNumber evidence="3">2.7.11.1</ecNumber>
    </recommendedName>
</protein>
<dbReference type="GO" id="GO:0004674">
    <property type="term" value="F:protein serine/threonine kinase activity"/>
    <property type="evidence" value="ECO:0007669"/>
    <property type="project" value="UniProtKB-EC"/>
</dbReference>
<proteinExistence type="inferred from homology"/>
<dbReference type="PANTHER" id="PTHR45832:SF22">
    <property type="entry name" value="SERINE_THREONINE-PROTEIN KINASE SAMKA-RELATED"/>
    <property type="match status" value="1"/>
</dbReference>
<dbReference type="Pfam" id="PF00169">
    <property type="entry name" value="PH"/>
    <property type="match status" value="1"/>
</dbReference>
<feature type="compositionally biased region" description="Low complexity" evidence="11">
    <location>
        <begin position="882"/>
        <end position="904"/>
    </location>
</feature>
<dbReference type="Pfam" id="PF14924">
    <property type="entry name" value="MAP10_N"/>
    <property type="match status" value="1"/>
</dbReference>
<keyword evidence="5" id="KW-0479">Metal-binding</keyword>
<feature type="domain" description="Protein kinase" evidence="13">
    <location>
        <begin position="373"/>
        <end position="627"/>
    </location>
</feature>
<sequence length="1637" mass="184532">MYLTEKFRDLFKRNPQQQISEISTPISVTKNVHVSYDPQTKTFHGLPEEWEAQVKTIFTHTKPEDKAHVMTCALKVMKQTMRENTNQTKHIRIQDAFHSDGLSYESGDELSENENEHRSSQEKLNDHHSSTQKDQAVNRSGPKKYVPIVPTMSTNSNSSSNFVQELKRATILRRQSIDMTGDKSDDDNADYHSPESTTPSNSRPTTPTFPQTRQTGVNNLTYQIDRDTLINEEPKINEFIPPISAKQLPQPSMPMIFSPAVRPQGKPDVPSTHRFNGNIRKPAERPPALPPKTARVAAAANKLVSSANAKATPVIDKENHPVAPLAPTRRSPTDEPRAIERNKSKVQRRKMTEEEAIKELEPIAAKDDPIARFIIKKKLGAGAAGDVDLAIDTKTNTKIAIKRMLWSKQPRKELIVSEIRVMQNCRFRSIVNFLDCYLRPNELWIVMEYMNGGQLTQIVEQTVLDEGQMAAVTKECLEALQFLHSKNIIHRDVKSDNVLVGFDGSVKLTDFGFCAQLANTESVRTTMVGTPYWMSPEVIKKLKYDRKVDIWSLGILMIEMIDGSPPYINEQPFRAMCKIAMQEEPPAISVESQNRISHDAKDFLRRCLIIDPQQRADTNELIRHPFIKRAKPLKSLCPNIKAMLNFNWNTVDESTFQGTLSKYTNAFKGYQTRHFVIDSDTKTLLYFTPDEVRKKGPRGIIELTDCWVSPSNEDDVTFTVQTNGSEIFKFRAMDAKGRKKWIDKIRACSGSNAADVYVSSLPIPKTTQTNVSPVTHSPNESNTQGTNRRNSKIQHHQQTLKELKEVLRCLEVNQREFVETIDTIPDGNSLHPLSKDMLLLRSISQSCISSLQDSLDVLTRRRTPDNEPSVITNAYGRQLSQSWNSATSGKSNSSSSPNKNTNINQQSETVPSNKNSRSTGVSPNPISFLSSFQMTDLSKLPSLLSIEVLVSHVQIDLNLQCHLPCVVFRLLDYPAVSIPYFDQWQIEEFHTMKREHPNVSWRQLLSDQFYELRSANGKFAFKRGKSCLFKTYFKTLYSHLLNVPLFLLLIDQINANDTNMSHFIGSCNVKLNELIEILNQSIQKNGADIPLVEQQTFHCTLFNLMGTKIGICDIAVRFCHYGTTILTQLPILDEKSMAKAEEKVPVMAKEPIVGSVFPLPSLPSDTIVKHIHFVNEKKDVGLQLSRNDLPASNNDKSIQTRWTSTKTRIQRDQQSKCHYTRTIEEPSFDDPTIAFYQPPALYFNSDSDFLQMKAPSMTKIITQAKESRLSYLASIPIASFDGETIVDNNVENELQPPSKQKSTNDVQFNVSSKPKLQILTKDFLHNFPLLRALVEEALALQQQSDQRDISMSVEHILANRRPQSAVGQGQKLLKPTAVRPKSAPKLRSKSVIIPRNINNFRRFNPPPSKPNQVKVTKTDVRNLVDRLTKSNTKKKVEQSIPPTDQTVPIQEPVARISPHRPMKPSIISSTSTLGKPPVSYATTRAHRLMVEFSQARRAGFQPKVTSSPKSQLTPKSNTNIPPSTPQIGTPTPIPHESLLNKVDINTTSARKSVSQLSSIGKTSEHLNQTLKSVSTISQEATLKMNQTLLKTISSDINLKTPEQKQENEERKDDLAFSITDITDYFTDGGESSTHPVA</sequence>
<dbReference type="SUPFAM" id="SSF56112">
    <property type="entry name" value="Protein kinase-like (PK-like)"/>
    <property type="match status" value="1"/>
</dbReference>
<dbReference type="Pfam" id="PF00786">
    <property type="entry name" value="PBD"/>
    <property type="match status" value="1"/>
</dbReference>
<dbReference type="InterPro" id="IPR011009">
    <property type="entry name" value="Kinase-like_dom_sf"/>
</dbReference>
<evidence type="ECO:0000256" key="9">
    <source>
        <dbReference type="ARBA" id="ARBA00047899"/>
    </source>
</evidence>
<dbReference type="Gene3D" id="2.30.29.30">
    <property type="entry name" value="Pleckstrin-homology domain (PH domain)/Phosphotyrosine-binding domain (PTB)"/>
    <property type="match status" value="1"/>
</dbReference>
<dbReference type="Proteomes" id="UP000663828">
    <property type="component" value="Unassembled WGS sequence"/>
</dbReference>
<evidence type="ECO:0000256" key="2">
    <source>
        <dbReference type="ARBA" id="ARBA00008874"/>
    </source>
</evidence>
<dbReference type="Pfam" id="PF00069">
    <property type="entry name" value="Pkinase"/>
    <property type="match status" value="1"/>
</dbReference>
<dbReference type="Gene3D" id="1.10.510.10">
    <property type="entry name" value="Transferase(Phosphotransferase) domain 1"/>
    <property type="match status" value="1"/>
</dbReference>
<evidence type="ECO:0000259" key="13">
    <source>
        <dbReference type="PROSITE" id="PS50011"/>
    </source>
</evidence>
<comment type="catalytic activity">
    <reaction evidence="9">
        <text>L-threonyl-[protein] + ATP = O-phospho-L-threonyl-[protein] + ADP + H(+)</text>
        <dbReference type="Rhea" id="RHEA:46608"/>
        <dbReference type="Rhea" id="RHEA-COMP:11060"/>
        <dbReference type="Rhea" id="RHEA-COMP:11605"/>
        <dbReference type="ChEBI" id="CHEBI:15378"/>
        <dbReference type="ChEBI" id="CHEBI:30013"/>
        <dbReference type="ChEBI" id="CHEBI:30616"/>
        <dbReference type="ChEBI" id="CHEBI:61977"/>
        <dbReference type="ChEBI" id="CHEBI:456216"/>
        <dbReference type="EC" id="2.7.11.1"/>
    </reaction>
</comment>
<dbReference type="GO" id="GO:0046872">
    <property type="term" value="F:metal ion binding"/>
    <property type="evidence" value="ECO:0007669"/>
    <property type="project" value="UniProtKB-KW"/>
</dbReference>
<comment type="similarity">
    <text evidence="2">Belongs to the protein kinase superfamily. STE Ser/Thr protein kinase family. STE20 subfamily.</text>
</comment>
<feature type="compositionally biased region" description="Polar residues" evidence="11">
    <location>
        <begin position="1503"/>
        <end position="1529"/>
    </location>
</feature>